<organism evidence="7 8">
    <name type="scientific">Nocardia terpenica</name>
    <dbReference type="NCBI Taxonomy" id="455432"/>
    <lineage>
        <taxon>Bacteria</taxon>
        <taxon>Bacillati</taxon>
        <taxon>Actinomycetota</taxon>
        <taxon>Actinomycetes</taxon>
        <taxon>Mycobacteriales</taxon>
        <taxon>Nocardiaceae</taxon>
        <taxon>Nocardia</taxon>
    </lineage>
</organism>
<dbReference type="SFLD" id="SFLDG01016">
    <property type="entry name" value="Prenyltransferase_Like_2"/>
    <property type="match status" value="1"/>
</dbReference>
<evidence type="ECO:0000313" key="8">
    <source>
        <dbReference type="Proteomes" id="UP000076512"/>
    </source>
</evidence>
<dbReference type="Pfam" id="PF13249">
    <property type="entry name" value="SQHop_cyclase_N"/>
    <property type="match status" value="1"/>
</dbReference>
<dbReference type="PANTHER" id="PTHR11764:SF20">
    <property type="entry name" value="LANOSTEROL SYNTHASE"/>
    <property type="match status" value="1"/>
</dbReference>
<dbReference type="InterPro" id="IPR032697">
    <property type="entry name" value="SQ_cyclase_N"/>
</dbReference>
<dbReference type="CDD" id="cd02892">
    <property type="entry name" value="SQCY_1"/>
    <property type="match status" value="1"/>
</dbReference>
<dbReference type="InterPro" id="IPR006400">
    <property type="entry name" value="Hopene-cyclase"/>
</dbReference>
<dbReference type="InterPro" id="IPR008930">
    <property type="entry name" value="Terpenoid_cyclase/PrenylTrfase"/>
</dbReference>
<evidence type="ECO:0000259" key="5">
    <source>
        <dbReference type="Pfam" id="PF13243"/>
    </source>
</evidence>
<dbReference type="GO" id="GO:0016104">
    <property type="term" value="P:triterpenoid biosynthetic process"/>
    <property type="evidence" value="ECO:0007669"/>
    <property type="project" value="InterPro"/>
</dbReference>
<dbReference type="InterPro" id="IPR018333">
    <property type="entry name" value="Squalene_cyclase"/>
</dbReference>
<dbReference type="AlphaFoldDB" id="A0A164NGB1"/>
<keyword evidence="4" id="KW-0413">Isomerase</keyword>
<evidence type="ECO:0000313" key="7">
    <source>
        <dbReference type="EMBL" id="KZM74332.1"/>
    </source>
</evidence>
<evidence type="ECO:0000256" key="2">
    <source>
        <dbReference type="ARBA" id="ARBA00009755"/>
    </source>
</evidence>
<dbReference type="EMBL" id="LWGR01000005">
    <property type="protein sequence ID" value="KZM74332.1"/>
    <property type="molecule type" value="Genomic_DNA"/>
</dbReference>
<dbReference type="NCBIfam" id="TIGR01507">
    <property type="entry name" value="hopene_cyclase"/>
    <property type="match status" value="1"/>
</dbReference>
<dbReference type="RefSeq" id="WP_067587595.1">
    <property type="nucleotide sequence ID" value="NZ_JABMCZ010000005.1"/>
</dbReference>
<feature type="domain" description="Squalene cyclase N-terminal" evidence="6">
    <location>
        <begin position="23"/>
        <end position="302"/>
    </location>
</feature>
<comment type="caution">
    <text evidence="7">The sequence shown here is derived from an EMBL/GenBank/DDBJ whole genome shotgun (WGS) entry which is preliminary data.</text>
</comment>
<sequence>MTATDPDLTTQSTAAAATDALGAAVGHLRALQHETGWWKGELATNVTMDAEDLLLREFLGISTPAVTEPAARWIRSQQRPDGTWATFHDGPGDLSTTVEAWVALRLAGDAADAPHLRAAAEFVRASGGVENSRVFTRIWLALFGLWSWDELPNLPPELVFLPSWFPLNIYDWGCWARQTVVPLTVVSTLRPSRPLPFGINELRSGAPRPKRQSILGLAGLFQRLDSVLHGYARYPVAPVRTLAMRRAAEWILARQEADGGWGGIQPPWVYSLLALHLLGYPLDHPAIRAGIEGLDGFTVREHTPDGEVRRLEACQSPVWDTGLAVAALLDAGVPGDDPAVLRATDWLLGEQITGGGDWQVRRPRLESGGWAFEFANDVYPDTDDTAEIVLALHRVSHPDPARLAAAVDRAAEWTVGMQSRDGGWGAFDADNTSTLPMKLPFCDFGAVTDPPSADVTAHVVEMMAALGRGAEPACRRGVRWLLDHQESDGSWFGRWGANYVYGTGAAVPALVATGMNPRSTPIRAALAWLAEHQNPDGGWGEDLRSYRDPAWIGRGTSTASQTAWALLALLAADPDSPAVDRGVAWLIDTQRPDGTWDEDHYTGTGFPGDFYINYHLYRLVFPIWALGRYTRARQRPTP</sequence>
<evidence type="ECO:0000259" key="6">
    <source>
        <dbReference type="Pfam" id="PF13249"/>
    </source>
</evidence>
<dbReference type="Gene3D" id="1.50.10.20">
    <property type="match status" value="2"/>
</dbReference>
<comment type="similarity">
    <text evidence="2">Belongs to the terpene cyclase/mutase family.</text>
</comment>
<dbReference type="PANTHER" id="PTHR11764">
    <property type="entry name" value="TERPENE CYCLASE/MUTASE FAMILY MEMBER"/>
    <property type="match status" value="1"/>
</dbReference>
<dbReference type="InterPro" id="IPR032696">
    <property type="entry name" value="SQ_cyclase_C"/>
</dbReference>
<dbReference type="STRING" id="455432.AWN90_24885"/>
<dbReference type="Proteomes" id="UP000076512">
    <property type="component" value="Unassembled WGS sequence"/>
</dbReference>
<feature type="domain" description="Squalene cyclase C-terminal" evidence="5">
    <location>
        <begin position="316"/>
        <end position="630"/>
    </location>
</feature>
<evidence type="ECO:0000256" key="1">
    <source>
        <dbReference type="ARBA" id="ARBA00004999"/>
    </source>
</evidence>
<keyword evidence="8" id="KW-1185">Reference proteome</keyword>
<dbReference type="GO" id="GO:0016866">
    <property type="term" value="F:intramolecular transferase activity"/>
    <property type="evidence" value="ECO:0007669"/>
    <property type="project" value="InterPro"/>
</dbReference>
<dbReference type="OrthoDB" id="9758578at2"/>
<evidence type="ECO:0000256" key="3">
    <source>
        <dbReference type="ARBA" id="ARBA00022737"/>
    </source>
</evidence>
<proteinExistence type="inferred from homology"/>
<protein>
    <submittedName>
        <fullName evidence="7">Squalene--hopene cyclase</fullName>
    </submittedName>
</protein>
<name>A0A164NGB1_9NOCA</name>
<dbReference type="SUPFAM" id="SSF48239">
    <property type="entry name" value="Terpenoid cyclases/Protein prenyltransferases"/>
    <property type="match status" value="2"/>
</dbReference>
<keyword evidence="3" id="KW-0677">Repeat</keyword>
<accession>A0A164NGB1</accession>
<comment type="pathway">
    <text evidence="1">Secondary metabolite biosynthesis; hopanoid biosynthesis.</text>
</comment>
<dbReference type="UniPathway" id="UPA00337"/>
<dbReference type="GO" id="GO:0005811">
    <property type="term" value="C:lipid droplet"/>
    <property type="evidence" value="ECO:0007669"/>
    <property type="project" value="InterPro"/>
</dbReference>
<gene>
    <name evidence="7" type="ORF">AWN90_24885</name>
</gene>
<evidence type="ECO:0000256" key="4">
    <source>
        <dbReference type="ARBA" id="ARBA00023235"/>
    </source>
</evidence>
<reference evidence="7 8" key="1">
    <citation type="submission" date="2016-04" db="EMBL/GenBank/DDBJ databases">
        <authorList>
            <person name="Evans L.H."/>
            <person name="Alamgir A."/>
            <person name="Owens N."/>
            <person name="Weber N.D."/>
            <person name="Virtaneva K."/>
            <person name="Barbian K."/>
            <person name="Babar A."/>
            <person name="Rosenke K."/>
        </authorList>
    </citation>
    <scope>NUCLEOTIDE SEQUENCE [LARGE SCALE GENOMIC DNA]</scope>
    <source>
        <strain evidence="7 8">IFM 0406</strain>
    </source>
</reference>
<dbReference type="NCBIfam" id="TIGR01787">
    <property type="entry name" value="squalene_cyclas"/>
    <property type="match status" value="1"/>
</dbReference>
<dbReference type="Pfam" id="PF13243">
    <property type="entry name" value="SQHop_cyclase_C"/>
    <property type="match status" value="1"/>
</dbReference>